<protein>
    <recommendedName>
        <fullName evidence="8">CCT domain-containing protein</fullName>
    </recommendedName>
</protein>
<evidence type="ECO:0008006" key="8">
    <source>
        <dbReference type="Google" id="ProtNLM"/>
    </source>
</evidence>
<accession>A0A6A4L7L8</accession>
<feature type="non-terminal residue" evidence="6">
    <location>
        <position position="1"/>
    </location>
</feature>
<evidence type="ECO:0000256" key="2">
    <source>
        <dbReference type="ARBA" id="ARBA00023242"/>
    </source>
</evidence>
<comment type="caution">
    <text evidence="6">The sequence shown here is derived from an EMBL/GenBank/DDBJ whole genome shotgun (WGS) entry which is preliminary data.</text>
</comment>
<dbReference type="Proteomes" id="UP000428333">
    <property type="component" value="Linkage Group LG07"/>
</dbReference>
<evidence type="ECO:0000256" key="1">
    <source>
        <dbReference type="ARBA" id="ARBA00004123"/>
    </source>
</evidence>
<feature type="compositionally biased region" description="Polar residues" evidence="3">
    <location>
        <begin position="104"/>
        <end position="118"/>
    </location>
</feature>
<dbReference type="InterPro" id="IPR006571">
    <property type="entry name" value="TLDc_dom"/>
</dbReference>
<dbReference type="PANTHER" id="PTHR23354:SF74">
    <property type="entry name" value="TLD-DOMAIN CONTAINING NUCLEOLAR PROTEIN"/>
    <property type="match status" value="1"/>
</dbReference>
<dbReference type="InterPro" id="IPR010402">
    <property type="entry name" value="CCT_domain"/>
</dbReference>
<feature type="domain" description="TLDc" evidence="5">
    <location>
        <begin position="156"/>
        <end position="208"/>
    </location>
</feature>
<feature type="compositionally biased region" description="Pro residues" evidence="3">
    <location>
        <begin position="21"/>
        <end position="36"/>
    </location>
</feature>
<dbReference type="GO" id="GO:0005634">
    <property type="term" value="C:nucleus"/>
    <property type="evidence" value="ECO:0007669"/>
    <property type="project" value="UniProtKB-SubCell"/>
</dbReference>
<feature type="domain" description="CCT" evidence="4">
    <location>
        <begin position="537"/>
        <end position="560"/>
    </location>
</feature>
<feature type="region of interest" description="Disordered" evidence="3">
    <location>
        <begin position="98"/>
        <end position="146"/>
    </location>
</feature>
<proteinExistence type="predicted"/>
<sequence>MFSFKDKVTDQISRLFSSSDSPPPPSQSPPLDPPQARPHSEGKSLSSIFTSILPSSSFAGFQSNKHTDDIKPIQSPPVKWKSTSIPWLDKHGYEECDHECENKGTPNSHGAGQEQGTGRSAECENKGADLDSGRSTSSSDTFEDATESIMWRGNGSTIKHGISLRTLIRRSADLAGPCLLIVGDKQGAVFGGLLECPLKPTPKRKYQSTLLTSVKCTLTLEISVNRLTGTSGPCDTFGNLCLAHSQEFELKNVEEDISGLSTAQTLELCDPEVLLFQEPLQNSEDTSTSNCCHEDTSCHFFKTTDKNGTEITAATDGCSLPELIFDNDIYVSKDFALSSFIPPIFPNNYQEDQLSLLDQSQSFSQEAAVVNGLPAYPPDDYFAPIAGPTIIPSLLGERCLSLMPNPYMRLSSFLGSANTVLGPYLPCNLSSTAVLSDDKYSGIFNGSTTDYVGTRVQNQDLKVLQGDHNGGIFSSDPLPGIYGSSGPLPGIYDSSTVLQKAALCNERQHAVKDGGSCTPLDTDVSSLEDSAIKAAAKCSYACRKTLADRRPRVRGRFARNDEFLCMKPLEDLIMATMKRTQMKT</sequence>
<organism evidence="6 7">
    <name type="scientific">Rhododendron williamsianum</name>
    <dbReference type="NCBI Taxonomy" id="262921"/>
    <lineage>
        <taxon>Eukaryota</taxon>
        <taxon>Viridiplantae</taxon>
        <taxon>Streptophyta</taxon>
        <taxon>Embryophyta</taxon>
        <taxon>Tracheophyta</taxon>
        <taxon>Spermatophyta</taxon>
        <taxon>Magnoliopsida</taxon>
        <taxon>eudicotyledons</taxon>
        <taxon>Gunneridae</taxon>
        <taxon>Pentapetalae</taxon>
        <taxon>asterids</taxon>
        <taxon>Ericales</taxon>
        <taxon>Ericaceae</taxon>
        <taxon>Ericoideae</taxon>
        <taxon>Rhodoreae</taxon>
        <taxon>Rhododendron</taxon>
    </lineage>
</organism>
<reference evidence="6 7" key="1">
    <citation type="journal article" date="2019" name="Genome Biol. Evol.">
        <title>The Rhododendron genome and chromosomal organization provide insight into shared whole-genome duplications across the heath family (Ericaceae).</title>
        <authorList>
            <person name="Soza V.L."/>
            <person name="Lindsley D."/>
            <person name="Waalkes A."/>
            <person name="Ramage E."/>
            <person name="Patwardhan R.P."/>
            <person name="Burton J.N."/>
            <person name="Adey A."/>
            <person name="Kumar A."/>
            <person name="Qiu R."/>
            <person name="Shendure J."/>
            <person name="Hall B."/>
        </authorList>
    </citation>
    <scope>NUCLEOTIDE SEQUENCE [LARGE SCALE GENOMIC DNA]</scope>
    <source>
        <strain evidence="6">RSF 1966-606</strain>
    </source>
</reference>
<dbReference type="PANTHER" id="PTHR23354">
    <property type="entry name" value="NUCLEOLAR PROTEIN 7/ESTROGEN RECEPTOR COACTIVATOR-RELATED"/>
    <property type="match status" value="1"/>
</dbReference>
<dbReference type="Pfam" id="PF06203">
    <property type="entry name" value="CCT"/>
    <property type="match status" value="1"/>
</dbReference>
<name>A0A6A4L7L8_9ERIC</name>
<evidence type="ECO:0000313" key="7">
    <source>
        <dbReference type="Proteomes" id="UP000428333"/>
    </source>
</evidence>
<evidence type="ECO:0000256" key="3">
    <source>
        <dbReference type="SAM" id="MobiDB-lite"/>
    </source>
</evidence>
<evidence type="ECO:0000313" key="6">
    <source>
        <dbReference type="EMBL" id="KAE9455513.1"/>
    </source>
</evidence>
<keyword evidence="2" id="KW-0539">Nucleus</keyword>
<dbReference type="OrthoDB" id="153872at2759"/>
<dbReference type="AlphaFoldDB" id="A0A6A4L7L8"/>
<feature type="compositionally biased region" description="Basic and acidic residues" evidence="3">
    <location>
        <begin position="121"/>
        <end position="132"/>
    </location>
</feature>
<keyword evidence="7" id="KW-1185">Reference proteome</keyword>
<gene>
    <name evidence="6" type="ORF">C3L33_12579</name>
</gene>
<evidence type="ECO:0000259" key="4">
    <source>
        <dbReference type="Pfam" id="PF06203"/>
    </source>
</evidence>
<comment type="subcellular location">
    <subcellularLocation>
        <location evidence="1">Nucleus</location>
    </subcellularLocation>
</comment>
<feature type="region of interest" description="Disordered" evidence="3">
    <location>
        <begin position="60"/>
        <end position="82"/>
    </location>
</feature>
<evidence type="ECO:0000259" key="5">
    <source>
        <dbReference type="Pfam" id="PF07534"/>
    </source>
</evidence>
<dbReference type="EMBL" id="QEFC01001836">
    <property type="protein sequence ID" value="KAE9455513.1"/>
    <property type="molecule type" value="Genomic_DNA"/>
</dbReference>
<dbReference type="Pfam" id="PF07534">
    <property type="entry name" value="TLD"/>
    <property type="match status" value="1"/>
</dbReference>
<feature type="region of interest" description="Disordered" evidence="3">
    <location>
        <begin position="1"/>
        <end position="48"/>
    </location>
</feature>